<reference evidence="2" key="1">
    <citation type="journal article" date="2021" name="Nat. Commun.">
        <title>Genetic determinants of endophytism in the Arabidopsis root mycobiome.</title>
        <authorList>
            <person name="Mesny F."/>
            <person name="Miyauchi S."/>
            <person name="Thiergart T."/>
            <person name="Pickel B."/>
            <person name="Atanasova L."/>
            <person name="Karlsson M."/>
            <person name="Huettel B."/>
            <person name="Barry K.W."/>
            <person name="Haridas S."/>
            <person name="Chen C."/>
            <person name="Bauer D."/>
            <person name="Andreopoulos W."/>
            <person name="Pangilinan J."/>
            <person name="LaButti K."/>
            <person name="Riley R."/>
            <person name="Lipzen A."/>
            <person name="Clum A."/>
            <person name="Drula E."/>
            <person name="Henrissat B."/>
            <person name="Kohler A."/>
            <person name="Grigoriev I.V."/>
            <person name="Martin F.M."/>
            <person name="Hacquard S."/>
        </authorList>
    </citation>
    <scope>NUCLEOTIDE SEQUENCE</scope>
    <source>
        <strain evidence="2">MPI-CAGE-CH-0243</strain>
    </source>
</reference>
<name>A0A9P9DPL8_9PLEO</name>
<feature type="region of interest" description="Disordered" evidence="1">
    <location>
        <begin position="1"/>
        <end position="67"/>
    </location>
</feature>
<gene>
    <name evidence="2" type="ORF">B0J11DRAFT_569474</name>
</gene>
<dbReference type="AlphaFoldDB" id="A0A9P9DPL8"/>
<dbReference type="EMBL" id="JAGMWT010000009">
    <property type="protein sequence ID" value="KAH7122714.1"/>
    <property type="molecule type" value="Genomic_DNA"/>
</dbReference>
<keyword evidence="3" id="KW-1185">Reference proteome</keyword>
<evidence type="ECO:0000256" key="1">
    <source>
        <dbReference type="SAM" id="MobiDB-lite"/>
    </source>
</evidence>
<evidence type="ECO:0000313" key="3">
    <source>
        <dbReference type="Proteomes" id="UP000700596"/>
    </source>
</evidence>
<proteinExistence type="predicted"/>
<organism evidence="2 3">
    <name type="scientific">Dendryphion nanum</name>
    <dbReference type="NCBI Taxonomy" id="256645"/>
    <lineage>
        <taxon>Eukaryota</taxon>
        <taxon>Fungi</taxon>
        <taxon>Dikarya</taxon>
        <taxon>Ascomycota</taxon>
        <taxon>Pezizomycotina</taxon>
        <taxon>Dothideomycetes</taxon>
        <taxon>Pleosporomycetidae</taxon>
        <taxon>Pleosporales</taxon>
        <taxon>Torulaceae</taxon>
        <taxon>Dendryphion</taxon>
    </lineage>
</organism>
<dbReference type="OrthoDB" id="3784214at2759"/>
<protein>
    <submittedName>
        <fullName evidence="2">Uncharacterized protein</fullName>
    </submittedName>
</protein>
<feature type="region of interest" description="Disordered" evidence="1">
    <location>
        <begin position="247"/>
        <end position="285"/>
    </location>
</feature>
<comment type="caution">
    <text evidence="2">The sequence shown here is derived from an EMBL/GenBank/DDBJ whole genome shotgun (WGS) entry which is preliminary data.</text>
</comment>
<dbReference type="Proteomes" id="UP000700596">
    <property type="component" value="Unassembled WGS sequence"/>
</dbReference>
<accession>A0A9P9DPL8</accession>
<feature type="compositionally biased region" description="Low complexity" evidence="1">
    <location>
        <begin position="247"/>
        <end position="263"/>
    </location>
</feature>
<evidence type="ECO:0000313" key="2">
    <source>
        <dbReference type="EMBL" id="KAH7122714.1"/>
    </source>
</evidence>
<sequence>MYTTSTKRRRPEDDDDQNSPSPYRHNKRPRNPASHFRPFSFPPRLPANAGMPPQTAIPPRQRSLYTQNTRTMRPLGVFYHPDPRARAPPDSHQDDIVVNSVEFDEGEKFTGVADYVHQLQEHETRQSPYITIRTEPDHNILPTDDLERDIPPSTTHLLPNVDYTRYPRIAHRNKATLIYSGSTYNPLIPLAIIRIAEKNMPFFNLLSAKNHIPNIHPSTPYPRIPPNPGFLDDIQWYSDRTFFSTLPPIRDSSDSSSPSANNTPPNPETSQGKSHPFPHPHTPSS</sequence>